<dbReference type="PANTHER" id="PTHR39963:SF1">
    <property type="entry name" value="MNMC-LIKE METHYLTRANSFERASE DOMAIN-CONTAINING PROTEIN"/>
    <property type="match status" value="1"/>
</dbReference>
<organism evidence="2 3">
    <name type="scientific">Mycovorax composti</name>
    <dbReference type="NCBI Taxonomy" id="2962693"/>
    <lineage>
        <taxon>Bacteria</taxon>
        <taxon>Pseudomonadati</taxon>
        <taxon>Bacteroidota</taxon>
        <taxon>Chitinophagia</taxon>
        <taxon>Chitinophagales</taxon>
        <taxon>Chitinophagaceae</taxon>
        <taxon>Mycovorax</taxon>
    </lineage>
</organism>
<dbReference type="InterPro" id="IPR047785">
    <property type="entry name" value="tRNA_MNMC2"/>
</dbReference>
<dbReference type="SUPFAM" id="SSF53335">
    <property type="entry name" value="S-adenosyl-L-methionine-dependent methyltransferases"/>
    <property type="match status" value="1"/>
</dbReference>
<proteinExistence type="predicted"/>
<protein>
    <submittedName>
        <fullName evidence="2">tRNA 5-methylaminomethyl-2-thiouridine biosynthesis bifunctional protein MnmC</fullName>
    </submittedName>
</protein>
<feature type="domain" description="MnmC-like methyltransferase" evidence="1">
    <location>
        <begin position="157"/>
        <end position="231"/>
    </location>
</feature>
<sequence>MTEKQLQEVGRTYEIFMTDDGSHSVRVGNTDVTFHSTKGALRESRHVFLDNGFLYWLQQQPSSKKLTVFEVGFGTGLNALLTAIAATQNRIDVHYHAVDLYPLPVEIYSRLNYPELLGEPELYKIIMQTGWEQLLYVSPFFRLHKSKSNLLDYTFKVKVDVVYFDAFAPEDQPEMWVQHVYTKIYEALNPGGVLVTYCSKGVVRRALHQAGFTVVKLPGPPGKREVIRAIKE</sequence>
<accession>A0ABZ2ENV5</accession>
<dbReference type="InterPro" id="IPR029063">
    <property type="entry name" value="SAM-dependent_MTases_sf"/>
</dbReference>
<evidence type="ECO:0000313" key="3">
    <source>
        <dbReference type="Proteomes" id="UP001321305"/>
    </source>
</evidence>
<dbReference type="Pfam" id="PF05430">
    <property type="entry name" value="Methyltransf_30"/>
    <property type="match status" value="1"/>
</dbReference>
<evidence type="ECO:0000313" key="2">
    <source>
        <dbReference type="EMBL" id="WWC84873.1"/>
    </source>
</evidence>
<dbReference type="PANTHER" id="PTHR39963">
    <property type="entry name" value="SLL0983 PROTEIN"/>
    <property type="match status" value="1"/>
</dbReference>
<dbReference type="RefSeq" id="WP_409966087.1">
    <property type="nucleotide sequence ID" value="NZ_CP144143.1"/>
</dbReference>
<dbReference type="Gene3D" id="3.40.50.150">
    <property type="entry name" value="Vaccinia Virus protein VP39"/>
    <property type="match status" value="1"/>
</dbReference>
<dbReference type="NCBIfam" id="NF033855">
    <property type="entry name" value="tRNA_MNMC2"/>
    <property type="match status" value="1"/>
</dbReference>
<evidence type="ECO:0000259" key="1">
    <source>
        <dbReference type="Pfam" id="PF05430"/>
    </source>
</evidence>
<gene>
    <name evidence="2" type="primary">mnmC_2</name>
    <name evidence="2" type="ORF">PIECOFPK_02615</name>
</gene>
<dbReference type="EMBL" id="CP144143">
    <property type="protein sequence ID" value="WWC84873.1"/>
    <property type="molecule type" value="Genomic_DNA"/>
</dbReference>
<keyword evidence="3" id="KW-1185">Reference proteome</keyword>
<reference evidence="3" key="1">
    <citation type="submission" date="2024-01" db="EMBL/GenBank/DDBJ databases">
        <title>Mycovorax composti gen. nov. sp. nov., a member of the family Chitinophagaceae isolated from button mushroom compost.</title>
        <authorList>
            <person name="Thai M."/>
            <person name="Bell T.L."/>
            <person name="Kertesz M.A."/>
        </authorList>
    </citation>
    <scope>NUCLEOTIDE SEQUENCE [LARGE SCALE GENOMIC DNA]</scope>
    <source>
        <strain evidence="3">C216</strain>
    </source>
</reference>
<name>A0ABZ2ENV5_9BACT</name>
<dbReference type="InterPro" id="IPR008471">
    <property type="entry name" value="MnmC-like_methylTransf"/>
</dbReference>
<dbReference type="Proteomes" id="UP001321305">
    <property type="component" value="Chromosome"/>
</dbReference>